<reference evidence="3" key="1">
    <citation type="submission" date="2022-03" db="EMBL/GenBank/DDBJ databases">
        <title>Identification of a novel bacterium isolated from mangrove sediments.</title>
        <authorList>
            <person name="Pan X."/>
        </authorList>
    </citation>
    <scope>NUCLEOTIDE SEQUENCE</scope>
    <source>
        <strain evidence="3">B2580</strain>
    </source>
</reference>
<sequence length="294" mass="31430">MVCSAAARAVAPAKSDAGTKLVLLGTTGAPYFIPERKMIGQAVVIDGRVYLIDAGYGVAGRMVEAHLPFEKVAGIFVTHMHADHIADFPIIAEQIAMSQGISPVGVFGPEGIRATCSGALETFTETFKARQMMMQGIPAPSDRFAVTQIAANGVIFQDDRVEVSALAVPHPPIPSYAYRFDSQDRSIVFSGDTRMFEGLAEFAKGADVLVHEAIYLPGFAAPPYNMPEAMVKMATSVHTTPEQAGQIAQQAGVKTLVLSHLIPGQTTTPDSVWHSEAAKHFKGRIIVGHDLMVI</sequence>
<dbReference type="Pfam" id="PF12706">
    <property type="entry name" value="Lactamase_B_2"/>
    <property type="match status" value="1"/>
</dbReference>
<dbReference type="Gene3D" id="3.60.15.10">
    <property type="entry name" value="Ribonuclease Z/Hydroxyacylglutathione hydrolase-like"/>
    <property type="match status" value="1"/>
</dbReference>
<evidence type="ECO:0000313" key="3">
    <source>
        <dbReference type="EMBL" id="MCJ2180509.1"/>
    </source>
</evidence>
<keyword evidence="4" id="KW-1185">Reference proteome</keyword>
<dbReference type="InterPro" id="IPR001279">
    <property type="entry name" value="Metallo-B-lactamas"/>
</dbReference>
<evidence type="ECO:0000256" key="1">
    <source>
        <dbReference type="ARBA" id="ARBA00022801"/>
    </source>
</evidence>
<evidence type="ECO:0000259" key="2">
    <source>
        <dbReference type="SMART" id="SM00849"/>
    </source>
</evidence>
<dbReference type="Proteomes" id="UP001162880">
    <property type="component" value="Unassembled WGS sequence"/>
</dbReference>
<protein>
    <submittedName>
        <fullName evidence="3">MBL fold metallo-hydrolase</fullName>
    </submittedName>
</protein>
<organism evidence="3 4">
    <name type="scientific">Novosphingobium album</name>
    <name type="common">ex Hu et al. 2023</name>
    <dbReference type="NCBI Taxonomy" id="2930093"/>
    <lineage>
        <taxon>Bacteria</taxon>
        <taxon>Pseudomonadati</taxon>
        <taxon>Pseudomonadota</taxon>
        <taxon>Alphaproteobacteria</taxon>
        <taxon>Sphingomonadales</taxon>
        <taxon>Sphingomonadaceae</taxon>
        <taxon>Novosphingobium</taxon>
    </lineage>
</organism>
<dbReference type="CDD" id="cd07719">
    <property type="entry name" value="arylsulfatase_AtsA-like_MBL-fold"/>
    <property type="match status" value="1"/>
</dbReference>
<evidence type="ECO:0000313" key="4">
    <source>
        <dbReference type="Proteomes" id="UP001162880"/>
    </source>
</evidence>
<dbReference type="EMBL" id="JALHLE010000035">
    <property type="protein sequence ID" value="MCJ2180509.1"/>
    <property type="molecule type" value="Genomic_DNA"/>
</dbReference>
<dbReference type="PANTHER" id="PTHR46018:SF2">
    <property type="entry name" value="ZINC PHOSPHODIESTERASE ELAC PROTEIN 1"/>
    <property type="match status" value="1"/>
</dbReference>
<dbReference type="SUPFAM" id="SSF56281">
    <property type="entry name" value="Metallo-hydrolase/oxidoreductase"/>
    <property type="match status" value="1"/>
</dbReference>
<dbReference type="SMART" id="SM00849">
    <property type="entry name" value="Lactamase_B"/>
    <property type="match status" value="1"/>
</dbReference>
<dbReference type="PANTHER" id="PTHR46018">
    <property type="entry name" value="ZINC PHOSPHODIESTERASE ELAC PROTEIN 1"/>
    <property type="match status" value="1"/>
</dbReference>
<gene>
    <name evidence="3" type="ORF">MTR64_18205</name>
</gene>
<dbReference type="InterPro" id="IPR044094">
    <property type="entry name" value="AtsA-like_MBL-fold"/>
</dbReference>
<proteinExistence type="predicted"/>
<keyword evidence="1" id="KW-0378">Hydrolase</keyword>
<accession>A0ABT0B6S0</accession>
<feature type="domain" description="Metallo-beta-lactamase" evidence="2">
    <location>
        <begin position="39"/>
        <end position="247"/>
    </location>
</feature>
<dbReference type="InterPro" id="IPR036866">
    <property type="entry name" value="RibonucZ/Hydroxyglut_hydro"/>
</dbReference>
<name>A0ABT0B6S0_9SPHN</name>
<comment type="caution">
    <text evidence="3">The sequence shown here is derived from an EMBL/GenBank/DDBJ whole genome shotgun (WGS) entry which is preliminary data.</text>
</comment>